<dbReference type="eggNOG" id="ENOG502T88P">
    <property type="taxonomic scope" value="Eukaryota"/>
</dbReference>
<dbReference type="EMBL" id="CH902618">
    <property type="protein sequence ID" value="EDV39989.2"/>
    <property type="molecule type" value="Genomic_DNA"/>
</dbReference>
<protein>
    <submittedName>
        <fullName evidence="1">Uncharacterized protein</fullName>
    </submittedName>
</protein>
<name>B3M8L5_DROAN</name>
<proteinExistence type="predicted"/>
<dbReference type="Proteomes" id="UP000007801">
    <property type="component" value="Unassembled WGS sequence"/>
</dbReference>
<evidence type="ECO:0000313" key="1">
    <source>
        <dbReference type="EMBL" id="EDV39989.2"/>
    </source>
</evidence>
<sequence>MSRAVLNSQGPGRIPGGQMMRRMLLSSEVAADEASLEFYENWNQAWRTQYKHPTLASLGIGIEFAPRKGRQLSSALSTQDDDTENQVIGYSYLNQRCRL</sequence>
<dbReference type="OrthoDB" id="7851397at2759"/>
<evidence type="ECO:0000313" key="2">
    <source>
        <dbReference type="Proteomes" id="UP000007801"/>
    </source>
</evidence>
<dbReference type="HOGENOM" id="CLU_162900_0_0_1"/>
<accession>B3M8L5</accession>
<keyword evidence="2" id="KW-1185">Reference proteome</keyword>
<dbReference type="InParanoid" id="B3M8L5"/>
<dbReference type="AlphaFoldDB" id="B3M8L5"/>
<reference evidence="1 2" key="1">
    <citation type="journal article" date="2007" name="Nature">
        <title>Evolution of genes and genomes on the Drosophila phylogeny.</title>
        <authorList>
            <consortium name="Drosophila 12 Genomes Consortium"/>
            <person name="Clark A.G."/>
            <person name="Eisen M.B."/>
            <person name="Smith D.R."/>
            <person name="Bergman C.M."/>
            <person name="Oliver B."/>
            <person name="Markow T.A."/>
            <person name="Kaufman T.C."/>
            <person name="Kellis M."/>
            <person name="Gelbart W."/>
            <person name="Iyer V.N."/>
            <person name="Pollard D.A."/>
            <person name="Sackton T.B."/>
            <person name="Larracuente A.M."/>
            <person name="Singh N.D."/>
            <person name="Abad J.P."/>
            <person name="Abt D.N."/>
            <person name="Adryan B."/>
            <person name="Aguade M."/>
            <person name="Akashi H."/>
            <person name="Anderson W.W."/>
            <person name="Aquadro C.F."/>
            <person name="Ardell D.H."/>
            <person name="Arguello R."/>
            <person name="Artieri C.G."/>
            <person name="Barbash D.A."/>
            <person name="Barker D."/>
            <person name="Barsanti P."/>
            <person name="Batterham P."/>
            <person name="Batzoglou S."/>
            <person name="Begun D."/>
            <person name="Bhutkar A."/>
            <person name="Blanco E."/>
            <person name="Bosak S.A."/>
            <person name="Bradley R.K."/>
            <person name="Brand A.D."/>
            <person name="Brent M.R."/>
            <person name="Brooks A.N."/>
            <person name="Brown R.H."/>
            <person name="Butlin R.K."/>
            <person name="Caggese C."/>
            <person name="Calvi B.R."/>
            <person name="Bernardo de Carvalho A."/>
            <person name="Caspi A."/>
            <person name="Castrezana S."/>
            <person name="Celniker S.E."/>
            <person name="Chang J.L."/>
            <person name="Chapple C."/>
            <person name="Chatterji S."/>
            <person name="Chinwalla A."/>
            <person name="Civetta A."/>
            <person name="Clifton S.W."/>
            <person name="Comeron J.M."/>
            <person name="Costello J.C."/>
            <person name="Coyne J.A."/>
            <person name="Daub J."/>
            <person name="David R.G."/>
            <person name="Delcher A.L."/>
            <person name="Delehaunty K."/>
            <person name="Do C.B."/>
            <person name="Ebling H."/>
            <person name="Edwards K."/>
            <person name="Eickbush T."/>
            <person name="Evans J.D."/>
            <person name="Filipski A."/>
            <person name="Findeiss S."/>
            <person name="Freyhult E."/>
            <person name="Fulton L."/>
            <person name="Fulton R."/>
            <person name="Garcia A.C."/>
            <person name="Gardiner A."/>
            <person name="Garfield D.A."/>
            <person name="Garvin B.E."/>
            <person name="Gibson G."/>
            <person name="Gilbert D."/>
            <person name="Gnerre S."/>
            <person name="Godfrey J."/>
            <person name="Good R."/>
            <person name="Gotea V."/>
            <person name="Gravely B."/>
            <person name="Greenberg A.J."/>
            <person name="Griffiths-Jones S."/>
            <person name="Gross S."/>
            <person name="Guigo R."/>
            <person name="Gustafson E.A."/>
            <person name="Haerty W."/>
            <person name="Hahn M.W."/>
            <person name="Halligan D.L."/>
            <person name="Halpern A.L."/>
            <person name="Halter G.M."/>
            <person name="Han M.V."/>
            <person name="Heger A."/>
            <person name="Hillier L."/>
            <person name="Hinrichs A.S."/>
            <person name="Holmes I."/>
            <person name="Hoskins R.A."/>
            <person name="Hubisz M.J."/>
            <person name="Hultmark D."/>
            <person name="Huntley M.A."/>
            <person name="Jaffe D.B."/>
            <person name="Jagadeeshan S."/>
            <person name="Jeck W.R."/>
            <person name="Johnson J."/>
            <person name="Jones C.D."/>
            <person name="Jordan W.C."/>
            <person name="Karpen G.H."/>
            <person name="Kataoka E."/>
            <person name="Keightley P.D."/>
            <person name="Kheradpour P."/>
            <person name="Kirkness E.F."/>
            <person name="Koerich L.B."/>
            <person name="Kristiansen K."/>
            <person name="Kudrna D."/>
            <person name="Kulathinal R.J."/>
            <person name="Kumar S."/>
            <person name="Kwok R."/>
            <person name="Lander E."/>
            <person name="Langley C.H."/>
            <person name="Lapoint R."/>
            <person name="Lazzaro B.P."/>
            <person name="Lee S.J."/>
            <person name="Levesque L."/>
            <person name="Li R."/>
            <person name="Lin C.F."/>
            <person name="Lin M.F."/>
            <person name="Lindblad-Toh K."/>
            <person name="Llopart A."/>
            <person name="Long M."/>
            <person name="Low L."/>
            <person name="Lozovsky E."/>
            <person name="Lu J."/>
            <person name="Luo M."/>
            <person name="Machado C.A."/>
            <person name="Makalowski W."/>
            <person name="Marzo M."/>
            <person name="Matsuda M."/>
            <person name="Matzkin L."/>
            <person name="McAllister B."/>
            <person name="McBride C.S."/>
            <person name="McKernan B."/>
            <person name="McKernan K."/>
            <person name="Mendez-Lago M."/>
            <person name="Minx P."/>
            <person name="Mollenhauer M.U."/>
            <person name="Montooth K."/>
            <person name="Mount S.M."/>
            <person name="Mu X."/>
            <person name="Myers E."/>
            <person name="Negre B."/>
            <person name="Newfeld S."/>
            <person name="Nielsen R."/>
            <person name="Noor M.A."/>
            <person name="O'Grady P."/>
            <person name="Pachter L."/>
            <person name="Papaceit M."/>
            <person name="Parisi M.J."/>
            <person name="Parisi M."/>
            <person name="Parts L."/>
            <person name="Pedersen J.S."/>
            <person name="Pesole G."/>
            <person name="Phillippy A.M."/>
            <person name="Ponting C.P."/>
            <person name="Pop M."/>
            <person name="Porcelli D."/>
            <person name="Powell J.R."/>
            <person name="Prohaska S."/>
            <person name="Pruitt K."/>
            <person name="Puig M."/>
            <person name="Quesneville H."/>
            <person name="Ram K.R."/>
            <person name="Rand D."/>
            <person name="Rasmussen M.D."/>
            <person name="Reed L.K."/>
            <person name="Reenan R."/>
            <person name="Reily A."/>
            <person name="Remington K.A."/>
            <person name="Rieger T.T."/>
            <person name="Ritchie M.G."/>
            <person name="Robin C."/>
            <person name="Rogers Y.H."/>
            <person name="Rohde C."/>
            <person name="Rozas J."/>
            <person name="Rubenfield M.J."/>
            <person name="Ruiz A."/>
            <person name="Russo S."/>
            <person name="Salzberg S.L."/>
            <person name="Sanchez-Gracia A."/>
            <person name="Saranga D.J."/>
            <person name="Sato H."/>
            <person name="Schaeffer S.W."/>
            <person name="Schatz M.C."/>
            <person name="Schlenke T."/>
            <person name="Schwartz R."/>
            <person name="Segarra C."/>
            <person name="Singh R.S."/>
            <person name="Sirot L."/>
            <person name="Sirota M."/>
            <person name="Sisneros N.B."/>
            <person name="Smith C.D."/>
            <person name="Smith T.F."/>
            <person name="Spieth J."/>
            <person name="Stage D.E."/>
            <person name="Stark A."/>
            <person name="Stephan W."/>
            <person name="Strausberg R.L."/>
            <person name="Strempel S."/>
            <person name="Sturgill D."/>
            <person name="Sutton G."/>
            <person name="Sutton G.G."/>
            <person name="Tao W."/>
            <person name="Teichmann S."/>
            <person name="Tobari Y.N."/>
            <person name="Tomimura Y."/>
            <person name="Tsolas J.M."/>
            <person name="Valente V.L."/>
            <person name="Venter E."/>
            <person name="Venter J.C."/>
            <person name="Vicario S."/>
            <person name="Vieira F.G."/>
            <person name="Vilella A.J."/>
            <person name="Villasante A."/>
            <person name="Walenz B."/>
            <person name="Wang J."/>
            <person name="Wasserman M."/>
            <person name="Watts T."/>
            <person name="Wilson D."/>
            <person name="Wilson R.K."/>
            <person name="Wing R.A."/>
            <person name="Wolfner M.F."/>
            <person name="Wong A."/>
            <person name="Wong G.K."/>
            <person name="Wu C.I."/>
            <person name="Wu G."/>
            <person name="Yamamoto D."/>
            <person name="Yang H.P."/>
            <person name="Yang S.P."/>
            <person name="Yorke J.A."/>
            <person name="Yoshida K."/>
            <person name="Zdobnov E."/>
            <person name="Zhang P."/>
            <person name="Zhang Y."/>
            <person name="Zimin A.V."/>
            <person name="Baldwin J."/>
            <person name="Abdouelleil A."/>
            <person name="Abdulkadir J."/>
            <person name="Abebe A."/>
            <person name="Abera B."/>
            <person name="Abreu J."/>
            <person name="Acer S.C."/>
            <person name="Aftuck L."/>
            <person name="Alexander A."/>
            <person name="An P."/>
            <person name="Anderson E."/>
            <person name="Anderson S."/>
            <person name="Arachi H."/>
            <person name="Azer M."/>
            <person name="Bachantsang P."/>
            <person name="Barry A."/>
            <person name="Bayul T."/>
            <person name="Berlin A."/>
            <person name="Bessette D."/>
            <person name="Bloom T."/>
            <person name="Blye J."/>
            <person name="Boguslavskiy L."/>
            <person name="Bonnet C."/>
            <person name="Boukhgalter B."/>
            <person name="Bourzgui I."/>
            <person name="Brown A."/>
            <person name="Cahill P."/>
            <person name="Channer S."/>
            <person name="Cheshatsang Y."/>
            <person name="Chuda L."/>
            <person name="Citroen M."/>
            <person name="Collymore A."/>
            <person name="Cooke P."/>
            <person name="Costello M."/>
            <person name="D'Aco K."/>
            <person name="Daza R."/>
            <person name="De Haan G."/>
            <person name="DeGray S."/>
            <person name="DeMaso C."/>
            <person name="Dhargay N."/>
            <person name="Dooley K."/>
            <person name="Dooley E."/>
            <person name="Doricent M."/>
            <person name="Dorje P."/>
            <person name="Dorjee K."/>
            <person name="Dupes A."/>
            <person name="Elong R."/>
            <person name="Falk J."/>
            <person name="Farina A."/>
            <person name="Faro S."/>
            <person name="Ferguson D."/>
            <person name="Fisher S."/>
            <person name="Foley C.D."/>
            <person name="Franke A."/>
            <person name="Friedrich D."/>
            <person name="Gadbois L."/>
            <person name="Gearin G."/>
            <person name="Gearin C.R."/>
            <person name="Giannoukos G."/>
            <person name="Goode T."/>
            <person name="Graham J."/>
            <person name="Grandbois E."/>
            <person name="Grewal S."/>
            <person name="Gyaltsen K."/>
            <person name="Hafez N."/>
            <person name="Hagos B."/>
            <person name="Hall J."/>
            <person name="Henson C."/>
            <person name="Hollinger A."/>
            <person name="Honan T."/>
            <person name="Huard M.D."/>
            <person name="Hughes L."/>
            <person name="Hurhula B."/>
            <person name="Husby M.E."/>
            <person name="Kamat A."/>
            <person name="Kanga B."/>
            <person name="Kashin S."/>
            <person name="Khazanovich D."/>
            <person name="Kisner P."/>
            <person name="Lance K."/>
            <person name="Lara M."/>
            <person name="Lee W."/>
            <person name="Lennon N."/>
            <person name="Letendre F."/>
            <person name="LeVine R."/>
            <person name="Lipovsky A."/>
            <person name="Liu X."/>
            <person name="Liu J."/>
            <person name="Liu S."/>
            <person name="Lokyitsang T."/>
            <person name="Lokyitsang Y."/>
            <person name="Lubonja R."/>
            <person name="Lui A."/>
            <person name="MacDonald P."/>
            <person name="Magnisalis V."/>
            <person name="Maru K."/>
            <person name="Matthews C."/>
            <person name="McCusker W."/>
            <person name="McDonough S."/>
            <person name="Mehta T."/>
            <person name="Meldrim J."/>
            <person name="Meneus L."/>
            <person name="Mihai O."/>
            <person name="Mihalev A."/>
            <person name="Mihova T."/>
            <person name="Mittelman R."/>
            <person name="Mlenga V."/>
            <person name="Montmayeur A."/>
            <person name="Mulrain L."/>
            <person name="Navidi A."/>
            <person name="Naylor J."/>
            <person name="Negash T."/>
            <person name="Nguyen T."/>
            <person name="Nguyen N."/>
            <person name="Nicol R."/>
            <person name="Norbu C."/>
            <person name="Norbu N."/>
            <person name="Novod N."/>
            <person name="O'Neill B."/>
            <person name="Osman S."/>
            <person name="Markiewicz E."/>
            <person name="Oyono O.L."/>
            <person name="Patti C."/>
            <person name="Phunkhang P."/>
            <person name="Pierre F."/>
            <person name="Priest M."/>
            <person name="Raghuraman S."/>
            <person name="Rege F."/>
            <person name="Reyes R."/>
            <person name="Rise C."/>
            <person name="Rogov P."/>
            <person name="Ross K."/>
            <person name="Ryan E."/>
            <person name="Settipalli S."/>
            <person name="Shea T."/>
            <person name="Sherpa N."/>
            <person name="Shi L."/>
            <person name="Shih D."/>
            <person name="Sparrow T."/>
            <person name="Spaulding J."/>
            <person name="Stalker J."/>
            <person name="Stange-Thomann N."/>
            <person name="Stavropoulos S."/>
            <person name="Stone C."/>
            <person name="Strader C."/>
            <person name="Tesfaye S."/>
            <person name="Thomson T."/>
            <person name="Thoulutsang Y."/>
            <person name="Thoulutsang D."/>
            <person name="Topham K."/>
            <person name="Topping I."/>
            <person name="Tsamla T."/>
            <person name="Vassiliev H."/>
            <person name="Vo A."/>
            <person name="Wangchuk T."/>
            <person name="Wangdi T."/>
            <person name="Weiand M."/>
            <person name="Wilkinson J."/>
            <person name="Wilson A."/>
            <person name="Yadav S."/>
            <person name="Young G."/>
            <person name="Yu Q."/>
            <person name="Zembek L."/>
            <person name="Zhong D."/>
            <person name="Zimmer A."/>
            <person name="Zwirko Z."/>
            <person name="Jaffe D.B."/>
            <person name="Alvarez P."/>
            <person name="Brockman W."/>
            <person name="Butler J."/>
            <person name="Chin C."/>
            <person name="Gnerre S."/>
            <person name="Grabherr M."/>
            <person name="Kleber M."/>
            <person name="Mauceli E."/>
            <person name="MacCallum I."/>
        </authorList>
    </citation>
    <scope>NUCLEOTIDE SEQUENCE [LARGE SCALE GENOMIC DNA]</scope>
    <source>
        <strain evidence="2">Tucson 14024-0371.13</strain>
    </source>
</reference>
<gene>
    <name evidence="1" type="primary">Dana\GF10293</name>
    <name evidence="1" type="synonym">dana_GLEANR_10250</name>
    <name evidence="1" type="ORF">GF10293</name>
</gene>
<organism evidence="1 2">
    <name type="scientific">Drosophila ananassae</name>
    <name type="common">Fruit fly</name>
    <dbReference type="NCBI Taxonomy" id="7217"/>
    <lineage>
        <taxon>Eukaryota</taxon>
        <taxon>Metazoa</taxon>
        <taxon>Ecdysozoa</taxon>
        <taxon>Arthropoda</taxon>
        <taxon>Hexapoda</taxon>
        <taxon>Insecta</taxon>
        <taxon>Pterygota</taxon>
        <taxon>Neoptera</taxon>
        <taxon>Endopterygota</taxon>
        <taxon>Diptera</taxon>
        <taxon>Brachycera</taxon>
        <taxon>Muscomorpha</taxon>
        <taxon>Ephydroidea</taxon>
        <taxon>Drosophilidae</taxon>
        <taxon>Drosophila</taxon>
        <taxon>Sophophora</taxon>
    </lineage>
</organism>